<evidence type="ECO:0000313" key="2">
    <source>
        <dbReference type="Proteomes" id="UP000030700"/>
    </source>
</evidence>
<dbReference type="AlphaFoldDB" id="A0A081BR41"/>
<dbReference type="HOGENOM" id="CLU_3004806_0_0_0"/>
<keyword evidence="2" id="KW-1185">Reference proteome</keyword>
<dbReference type="Proteomes" id="UP000030700">
    <property type="component" value="Unassembled WGS sequence"/>
</dbReference>
<gene>
    <name evidence="1" type="ORF">U14_05147</name>
</gene>
<protein>
    <submittedName>
        <fullName evidence="1">Uncharacterized protein</fullName>
    </submittedName>
</protein>
<evidence type="ECO:0000313" key="1">
    <source>
        <dbReference type="EMBL" id="GAK53872.1"/>
    </source>
</evidence>
<name>A0A081BR41_9BACT</name>
<dbReference type="STRING" id="1499966.U14_05147"/>
<accession>A0A081BR41</accession>
<organism evidence="1">
    <name type="scientific">Candidatus Moduliflexus flocculans</name>
    <dbReference type="NCBI Taxonomy" id="1499966"/>
    <lineage>
        <taxon>Bacteria</taxon>
        <taxon>Candidatus Moduliflexota</taxon>
        <taxon>Candidatus Moduliflexia</taxon>
        <taxon>Candidatus Moduliflexales</taxon>
        <taxon>Candidatus Moduliflexaceae</taxon>
    </lineage>
</organism>
<sequence length="56" mass="6483">MKTATAIRSIEIAEDILDSARLTIEESFTAAERSTMGSKRFWKLASRIHIERWRCV</sequence>
<reference evidence="1" key="1">
    <citation type="journal article" date="2015" name="PeerJ">
        <title>First genomic representation of candidate bacterial phylum KSB3 points to enhanced environmental sensing as a trigger of wastewater bulking.</title>
        <authorList>
            <person name="Sekiguchi Y."/>
            <person name="Ohashi A."/>
            <person name="Parks D.H."/>
            <person name="Yamauchi T."/>
            <person name="Tyson G.W."/>
            <person name="Hugenholtz P."/>
        </authorList>
    </citation>
    <scope>NUCLEOTIDE SEQUENCE [LARGE SCALE GENOMIC DNA]</scope>
</reference>
<proteinExistence type="predicted"/>
<dbReference type="EMBL" id="DF820460">
    <property type="protein sequence ID" value="GAK53872.1"/>
    <property type="molecule type" value="Genomic_DNA"/>
</dbReference>